<dbReference type="SMART" id="SM00490">
    <property type="entry name" value="HELICc"/>
    <property type="match status" value="1"/>
</dbReference>
<keyword evidence="14" id="KW-1185">Reference proteome</keyword>
<feature type="compositionally biased region" description="Acidic residues" evidence="9">
    <location>
        <begin position="585"/>
        <end position="594"/>
    </location>
</feature>
<keyword evidence="4 8" id="KW-0347">Helicase</keyword>
<feature type="compositionally biased region" description="Acidic residues" evidence="9">
    <location>
        <begin position="612"/>
        <end position="630"/>
    </location>
</feature>
<dbReference type="InterPro" id="IPR011545">
    <property type="entry name" value="DEAD/DEAH_box_helicase_dom"/>
</dbReference>
<comment type="catalytic activity">
    <reaction evidence="6">
        <text>ATP + H2O = ADP + phosphate + H(+)</text>
        <dbReference type="Rhea" id="RHEA:13065"/>
        <dbReference type="ChEBI" id="CHEBI:15377"/>
        <dbReference type="ChEBI" id="CHEBI:15378"/>
        <dbReference type="ChEBI" id="CHEBI:30616"/>
        <dbReference type="ChEBI" id="CHEBI:43474"/>
        <dbReference type="ChEBI" id="CHEBI:456216"/>
        <dbReference type="EC" id="3.6.4.13"/>
    </reaction>
</comment>
<evidence type="ECO:0000256" key="7">
    <source>
        <dbReference type="PROSITE-ProRule" id="PRU00552"/>
    </source>
</evidence>
<evidence type="ECO:0000256" key="6">
    <source>
        <dbReference type="ARBA" id="ARBA00047984"/>
    </source>
</evidence>
<evidence type="ECO:0000313" key="14">
    <source>
        <dbReference type="Proteomes" id="UP001149163"/>
    </source>
</evidence>
<dbReference type="SUPFAM" id="SSF52540">
    <property type="entry name" value="P-loop containing nucleoside triphosphate hydrolases"/>
    <property type="match status" value="1"/>
</dbReference>
<keyword evidence="3 8" id="KW-0378">Hydrolase</keyword>
<proteinExistence type="inferred from homology"/>
<evidence type="ECO:0000256" key="5">
    <source>
        <dbReference type="ARBA" id="ARBA00022840"/>
    </source>
</evidence>
<dbReference type="InterPro" id="IPR014014">
    <property type="entry name" value="RNA_helicase_DEAD_Q_motif"/>
</dbReference>
<dbReference type="GO" id="GO:0003724">
    <property type="term" value="F:RNA helicase activity"/>
    <property type="evidence" value="ECO:0007669"/>
    <property type="project" value="UniProtKB-EC"/>
</dbReference>
<dbReference type="PROSITE" id="PS00039">
    <property type="entry name" value="DEAD_ATP_HELICASE"/>
    <property type="match status" value="1"/>
</dbReference>
<dbReference type="GO" id="GO:0005524">
    <property type="term" value="F:ATP binding"/>
    <property type="evidence" value="ECO:0007669"/>
    <property type="project" value="UniProtKB-KW"/>
</dbReference>
<dbReference type="PROSITE" id="PS51192">
    <property type="entry name" value="HELICASE_ATP_BIND_1"/>
    <property type="match status" value="1"/>
</dbReference>
<keyword evidence="5 8" id="KW-0067">ATP-binding</keyword>
<evidence type="ECO:0000259" key="11">
    <source>
        <dbReference type="PROSITE" id="PS51194"/>
    </source>
</evidence>
<gene>
    <name evidence="13" type="ORF">N7482_009645</name>
</gene>
<dbReference type="SMART" id="SM00487">
    <property type="entry name" value="DEXDc"/>
    <property type="match status" value="1"/>
</dbReference>
<dbReference type="OrthoDB" id="196131at2759"/>
<dbReference type="RefSeq" id="XP_056539475.1">
    <property type="nucleotide sequence ID" value="XM_056691769.1"/>
</dbReference>
<dbReference type="AlphaFoldDB" id="A0A9W9HPS4"/>
<dbReference type="InterPro" id="IPR027417">
    <property type="entry name" value="P-loop_NTPase"/>
</dbReference>
<accession>A0A9W9HPS4</accession>
<dbReference type="CDD" id="cd18787">
    <property type="entry name" value="SF2_C_DEAD"/>
    <property type="match status" value="1"/>
</dbReference>
<feature type="domain" description="Helicase C-terminal" evidence="11">
    <location>
        <begin position="429"/>
        <end position="577"/>
    </location>
</feature>
<name>A0A9W9HPS4_9EURO</name>
<dbReference type="EC" id="3.6.4.13" evidence="1"/>
<organism evidence="13 14">
    <name type="scientific">Penicillium canariense</name>
    <dbReference type="NCBI Taxonomy" id="189055"/>
    <lineage>
        <taxon>Eukaryota</taxon>
        <taxon>Fungi</taxon>
        <taxon>Dikarya</taxon>
        <taxon>Ascomycota</taxon>
        <taxon>Pezizomycotina</taxon>
        <taxon>Eurotiomycetes</taxon>
        <taxon>Eurotiomycetidae</taxon>
        <taxon>Eurotiales</taxon>
        <taxon>Aspergillaceae</taxon>
        <taxon>Penicillium</taxon>
    </lineage>
</organism>
<sequence length="644" mass="72577">MEGFDEAKDVLRDVSNNVDRAFAHDGEADSSDGTVKPAGVPREKGWTDPVPFSYESYNNKEFTDWAGVAARYEWKDEYGDIGPRSLELEEQLFNDDFIPRAGNRFNELKMSGQEEPYSVQIESEAKLQPVATVSCFRSSGFYFTANMTQFEEAGIHPVLVENLHRCLYAWPTAIQCYTIPAIHEERDVIGIAQTGSGKTGAFLIPILSKLMGKAKKLAAPRPDIAADWNPREHAVRAEPLVLIVCPTRELANQIFDDARRFCYRSMLRPCVAYGGAPARFQREELQKGCDILIGTPGRILDFMKQPHVLSLRRVRYTVIDEADELLQADWEQEFKHLMAGGGKFGADALSPTQCSSVPVSDHMTVADMNEDSDHRYLMFSASFNKECRQLARTYLSRDHIRVRISRPGSVVRHIQQIVHWVENPQKKQALYDLLLSLVPTRTLIFVNSKQEVDYVDDFLFNQGLPTTSMHGDRTQREREDAIRSFRTARCPIMITTGVSARGLDIINVMHVVNYDLPRASQGGITEYMHRIGRTARIGNEGLATSFYNERDEDLAPDLVKLLMESNQTVPDFLQVFKPSDATLSFDDDTTDSEADQAKTEAEAGTFGWSRDGDDDDNGANDEGEPAEEESQWGRPTINKDDDGW</sequence>
<evidence type="ECO:0000313" key="13">
    <source>
        <dbReference type="EMBL" id="KAJ5153167.1"/>
    </source>
</evidence>
<dbReference type="PROSITE" id="PS51194">
    <property type="entry name" value="HELICASE_CTER"/>
    <property type="match status" value="1"/>
</dbReference>
<evidence type="ECO:0000256" key="2">
    <source>
        <dbReference type="ARBA" id="ARBA00022741"/>
    </source>
</evidence>
<reference evidence="13" key="2">
    <citation type="journal article" date="2023" name="IMA Fungus">
        <title>Comparative genomic study of the Penicillium genus elucidates a diverse pangenome and 15 lateral gene transfer events.</title>
        <authorList>
            <person name="Petersen C."/>
            <person name="Sorensen T."/>
            <person name="Nielsen M.R."/>
            <person name="Sondergaard T.E."/>
            <person name="Sorensen J.L."/>
            <person name="Fitzpatrick D.A."/>
            <person name="Frisvad J.C."/>
            <person name="Nielsen K.L."/>
        </authorList>
    </citation>
    <scope>NUCLEOTIDE SEQUENCE</scope>
    <source>
        <strain evidence="13">IBT 26290</strain>
    </source>
</reference>
<evidence type="ECO:0000256" key="1">
    <source>
        <dbReference type="ARBA" id="ARBA00012552"/>
    </source>
</evidence>
<dbReference type="InterPro" id="IPR014001">
    <property type="entry name" value="Helicase_ATP-bd"/>
</dbReference>
<feature type="short sequence motif" description="Q motif" evidence="7">
    <location>
        <begin position="148"/>
        <end position="176"/>
    </location>
</feature>
<evidence type="ECO:0000256" key="3">
    <source>
        <dbReference type="ARBA" id="ARBA00022801"/>
    </source>
</evidence>
<dbReference type="InterPro" id="IPR000629">
    <property type="entry name" value="RNA-helicase_DEAD-box_CS"/>
</dbReference>
<feature type="region of interest" description="Disordered" evidence="9">
    <location>
        <begin position="21"/>
        <end position="44"/>
    </location>
</feature>
<dbReference type="Pfam" id="PF00270">
    <property type="entry name" value="DEAD"/>
    <property type="match status" value="1"/>
</dbReference>
<dbReference type="Pfam" id="PF00271">
    <property type="entry name" value="Helicase_C"/>
    <property type="match status" value="1"/>
</dbReference>
<evidence type="ECO:0000256" key="4">
    <source>
        <dbReference type="ARBA" id="ARBA00022806"/>
    </source>
</evidence>
<comment type="similarity">
    <text evidence="8">Belongs to the DEAD box helicase family.</text>
</comment>
<protein>
    <recommendedName>
        <fullName evidence="1">RNA helicase</fullName>
        <ecNumber evidence="1">3.6.4.13</ecNumber>
    </recommendedName>
</protein>
<feature type="domain" description="DEAD-box RNA helicase Q" evidence="12">
    <location>
        <begin position="148"/>
        <end position="176"/>
    </location>
</feature>
<comment type="caution">
    <text evidence="13">The sequence shown here is derived from an EMBL/GenBank/DDBJ whole genome shotgun (WGS) entry which is preliminary data.</text>
</comment>
<evidence type="ECO:0000259" key="10">
    <source>
        <dbReference type="PROSITE" id="PS51192"/>
    </source>
</evidence>
<feature type="region of interest" description="Disordered" evidence="9">
    <location>
        <begin position="584"/>
        <end position="644"/>
    </location>
</feature>
<evidence type="ECO:0000259" key="12">
    <source>
        <dbReference type="PROSITE" id="PS51195"/>
    </source>
</evidence>
<dbReference type="Proteomes" id="UP001149163">
    <property type="component" value="Unassembled WGS sequence"/>
</dbReference>
<dbReference type="PANTHER" id="PTHR47958">
    <property type="entry name" value="ATP-DEPENDENT RNA HELICASE DBP3"/>
    <property type="match status" value="1"/>
</dbReference>
<feature type="domain" description="Helicase ATP-binding" evidence="10">
    <location>
        <begin position="179"/>
        <end position="401"/>
    </location>
</feature>
<dbReference type="EMBL" id="JAPQKN010000007">
    <property type="protein sequence ID" value="KAJ5153167.1"/>
    <property type="molecule type" value="Genomic_DNA"/>
</dbReference>
<dbReference type="GO" id="GO:0003676">
    <property type="term" value="F:nucleic acid binding"/>
    <property type="evidence" value="ECO:0007669"/>
    <property type="project" value="InterPro"/>
</dbReference>
<evidence type="ECO:0000256" key="8">
    <source>
        <dbReference type="RuleBase" id="RU000492"/>
    </source>
</evidence>
<evidence type="ECO:0000256" key="9">
    <source>
        <dbReference type="SAM" id="MobiDB-lite"/>
    </source>
</evidence>
<dbReference type="GeneID" id="81430945"/>
<keyword evidence="2 8" id="KW-0547">Nucleotide-binding</keyword>
<reference evidence="13" key="1">
    <citation type="submission" date="2022-11" db="EMBL/GenBank/DDBJ databases">
        <authorList>
            <person name="Petersen C."/>
        </authorList>
    </citation>
    <scope>NUCLEOTIDE SEQUENCE</scope>
    <source>
        <strain evidence="13">IBT 26290</strain>
    </source>
</reference>
<dbReference type="InterPro" id="IPR001650">
    <property type="entry name" value="Helicase_C-like"/>
</dbReference>
<dbReference type="Gene3D" id="3.40.50.300">
    <property type="entry name" value="P-loop containing nucleotide triphosphate hydrolases"/>
    <property type="match status" value="2"/>
</dbReference>
<dbReference type="PROSITE" id="PS51195">
    <property type="entry name" value="Q_MOTIF"/>
    <property type="match status" value="1"/>
</dbReference>
<dbReference type="GO" id="GO:0016787">
    <property type="term" value="F:hydrolase activity"/>
    <property type="evidence" value="ECO:0007669"/>
    <property type="project" value="UniProtKB-KW"/>
</dbReference>